<proteinExistence type="predicted"/>
<dbReference type="RefSeq" id="WP_013799633.1">
    <property type="nucleotide sequence ID" value="NC_015562.1"/>
</dbReference>
<feature type="domain" description="Transcription regulator TrmB C-terminal" evidence="1">
    <location>
        <begin position="41"/>
        <end position="114"/>
    </location>
</feature>
<protein>
    <recommendedName>
        <fullName evidence="1">Transcription regulator TrmB C-terminal domain-containing protein</fullName>
    </recommendedName>
</protein>
<evidence type="ECO:0000259" key="1">
    <source>
        <dbReference type="Pfam" id="PF11495"/>
    </source>
</evidence>
<accession>F6BAV2</accession>
<dbReference type="Pfam" id="PF11495">
    <property type="entry name" value="Regulator_TrmB"/>
    <property type="match status" value="1"/>
</dbReference>
<gene>
    <name evidence="2" type="ordered locus">Metig_1505</name>
</gene>
<dbReference type="HOGENOM" id="CLU_1105215_0_0_2"/>
<sequence length="250" mass="28268">MKKITLLEILVVVAILTTSFAVGYKFLKSNNNTEFSGDEMYKCAWIADKIIKKGFPLYAEIEGRWTSSNEEFKDKVLITKANGGTLFAIYKNQTITIGGKLASKEDIAANKIKLMPLGNTIIKYELAPINAHSFKDIKTKIDIPEHLTVLDVYVYGTFGIDSKTYSPSEQQKIKNYIQYSIPNANLYFTFGGVIFNGKVNLDYLDDLDNLLKPENITTSNLDVYIIVNETISQINMSKLKFNDVRLITWS</sequence>
<dbReference type="KEGG" id="mig:Metig_1505"/>
<evidence type="ECO:0000313" key="2">
    <source>
        <dbReference type="EMBL" id="AEF97039.1"/>
    </source>
</evidence>
<dbReference type="GeneID" id="10644378"/>
<dbReference type="SUPFAM" id="SSF159071">
    <property type="entry name" value="TrmB C-terminal domain-like"/>
    <property type="match status" value="1"/>
</dbReference>
<name>F6BAV2_METIK</name>
<organism evidence="3">
    <name type="scientific">Methanotorris igneus (strain DSM 5666 / JCM 11834 / Kol 5)</name>
    <dbReference type="NCBI Taxonomy" id="880724"/>
    <lineage>
        <taxon>Archaea</taxon>
        <taxon>Methanobacteriati</taxon>
        <taxon>Methanobacteriota</taxon>
        <taxon>Methanomada group</taxon>
        <taxon>Methanococci</taxon>
        <taxon>Methanococcales</taxon>
        <taxon>Methanocaldococcaceae</taxon>
        <taxon>Methanotorris</taxon>
    </lineage>
</organism>
<dbReference type="STRING" id="880724.Metig_1505"/>
<dbReference type="AlphaFoldDB" id="F6BAV2"/>
<dbReference type="Proteomes" id="UP000009227">
    <property type="component" value="Chromosome"/>
</dbReference>
<dbReference type="OrthoDB" id="65805at2157"/>
<evidence type="ECO:0000313" key="3">
    <source>
        <dbReference type="Proteomes" id="UP000009227"/>
    </source>
</evidence>
<keyword evidence="3" id="KW-1185">Reference proteome</keyword>
<reference evidence="2 3" key="1">
    <citation type="submission" date="2011-05" db="EMBL/GenBank/DDBJ databases">
        <title>Complete sequence of Methanotorris igneus Kol 5.</title>
        <authorList>
            <consortium name="US DOE Joint Genome Institute"/>
            <person name="Lucas S."/>
            <person name="Han J."/>
            <person name="Lapidus A."/>
            <person name="Cheng J.-F."/>
            <person name="Goodwin L."/>
            <person name="Pitluck S."/>
            <person name="Peters L."/>
            <person name="Mikhailova N."/>
            <person name="Chertkov O."/>
            <person name="Han C."/>
            <person name="Tapia R."/>
            <person name="Land M."/>
            <person name="Hauser L."/>
            <person name="Kyrpides N."/>
            <person name="Ivanova N."/>
            <person name="Pagani I."/>
            <person name="Sieprawska-Lupa M."/>
            <person name="Whitman W."/>
            <person name="Woyke T."/>
        </authorList>
    </citation>
    <scope>NUCLEOTIDE SEQUENCE [LARGE SCALE GENOMIC DNA]</scope>
    <source>
        <strain evidence="3">DSM 5666 / JCM 11834 / Kol 5</strain>
    </source>
</reference>
<dbReference type="EMBL" id="CP002737">
    <property type="protein sequence ID" value="AEF97039.1"/>
    <property type="molecule type" value="Genomic_DNA"/>
</dbReference>
<dbReference type="InterPro" id="IPR021586">
    <property type="entry name" value="Tscrpt_reg_TrmB_C"/>
</dbReference>